<dbReference type="SUPFAM" id="SSF51338">
    <property type="entry name" value="Composite domain of metallo-dependent hydrolases"/>
    <property type="match status" value="1"/>
</dbReference>
<name>A0A1Z8B7P1_9FLAO</name>
<dbReference type="SUPFAM" id="SSF51556">
    <property type="entry name" value="Metallo-dependent hydrolases"/>
    <property type="match status" value="1"/>
</dbReference>
<evidence type="ECO:0000313" key="4">
    <source>
        <dbReference type="Proteomes" id="UP000196102"/>
    </source>
</evidence>
<dbReference type="InterPro" id="IPR050138">
    <property type="entry name" value="DHOase/Allantoinase_Hydrolase"/>
</dbReference>
<dbReference type="InterPro" id="IPR011059">
    <property type="entry name" value="Metal-dep_hydrolase_composite"/>
</dbReference>
<dbReference type="PANTHER" id="PTHR43668:SF2">
    <property type="entry name" value="ALLANTOINASE"/>
    <property type="match status" value="1"/>
</dbReference>
<dbReference type="InterPro" id="IPR032466">
    <property type="entry name" value="Metal_Hydrolase"/>
</dbReference>
<dbReference type="Gene3D" id="2.30.40.10">
    <property type="entry name" value="Urease, subunit C, domain 1"/>
    <property type="match status" value="1"/>
</dbReference>
<dbReference type="GO" id="GO:0005737">
    <property type="term" value="C:cytoplasm"/>
    <property type="evidence" value="ECO:0007669"/>
    <property type="project" value="TreeGrafter"/>
</dbReference>
<sequence>MILLKNVIIVDASSPLNGKKRDLLIKNGKIEKIDDSISNKDAKIIERDNMHVSIGWIDTSVSLGEPGYEERQTIQNGIKAAAAGGFTNIMLNPNNQPNPQDQSGIKYIKNVTAQQAVTILPIGSFTLDQKGEHLAELFDMQQAGAVSFYDYKKEITNANLLKVGLQYTSSFQGVVQSFPQNKDIAGKGMVNEDVTTTNLGLKSMPSLAEELQIARDLRIASYTKGRLHIPTVSTNEGLKLIKKYKETAHNVSCSVSIHHLVLSSNELESFDANFKVQPPLRDEKEVKQLQKFINTGVIDVVTSDHTPLTIEHKDLEFDRASAGTIGLESSFGALNNIIDTQKTVELLTNGYEVFNQKRPVIEEGQLANLTLFEPETTYTFEKKHIVSTSKNSAFIGKSMKGRVIGIVNNKKAIWNE</sequence>
<evidence type="ECO:0000259" key="2">
    <source>
        <dbReference type="Pfam" id="PF12890"/>
    </source>
</evidence>
<evidence type="ECO:0000256" key="1">
    <source>
        <dbReference type="ARBA" id="ARBA00022975"/>
    </source>
</evidence>
<dbReference type="Gene3D" id="3.20.20.140">
    <property type="entry name" value="Metal-dependent hydrolases"/>
    <property type="match status" value="1"/>
</dbReference>
<reference evidence="4" key="1">
    <citation type="journal article" date="2017" name="Proc. Natl. Acad. Sci. U.S.A.">
        <title>Simulation of Deepwater Horizon oil plume reveals substrate specialization within a complex community of hydrocarbon-degraders.</title>
        <authorList>
            <person name="Hu P."/>
            <person name="Dubinsky E.A."/>
            <person name="Probst A.J."/>
            <person name="Wang J."/>
            <person name="Sieber C.M.K."/>
            <person name="Tom L.M."/>
            <person name="Gardinali P."/>
            <person name="Banfield J.F."/>
            <person name="Atlas R.M."/>
            <person name="Andersen G.L."/>
        </authorList>
    </citation>
    <scope>NUCLEOTIDE SEQUENCE [LARGE SCALE GENOMIC DNA]</scope>
</reference>
<dbReference type="GO" id="GO:0004038">
    <property type="term" value="F:allantoinase activity"/>
    <property type="evidence" value="ECO:0007669"/>
    <property type="project" value="TreeGrafter"/>
</dbReference>
<dbReference type="AlphaFoldDB" id="A0A1Z8B7P1"/>
<dbReference type="Pfam" id="PF12890">
    <property type="entry name" value="DHOase"/>
    <property type="match status" value="1"/>
</dbReference>
<dbReference type="InterPro" id="IPR024403">
    <property type="entry name" value="DHOase_cat"/>
</dbReference>
<dbReference type="RefSeq" id="WP_303686061.1">
    <property type="nucleotide sequence ID" value="NZ_CAJXYO010000021.1"/>
</dbReference>
<dbReference type="InterPro" id="IPR004722">
    <property type="entry name" value="DHOase"/>
</dbReference>
<dbReference type="GO" id="GO:0006221">
    <property type="term" value="P:pyrimidine nucleotide biosynthetic process"/>
    <property type="evidence" value="ECO:0007669"/>
    <property type="project" value="UniProtKB-KW"/>
</dbReference>
<dbReference type="EMBL" id="MAAX01000064">
    <property type="protein sequence ID" value="OUS18557.1"/>
    <property type="molecule type" value="Genomic_DNA"/>
</dbReference>
<accession>A0A1Z8B7P1</accession>
<dbReference type="CDD" id="cd01317">
    <property type="entry name" value="DHOase_IIa"/>
    <property type="match status" value="1"/>
</dbReference>
<dbReference type="GO" id="GO:0046872">
    <property type="term" value="F:metal ion binding"/>
    <property type="evidence" value="ECO:0007669"/>
    <property type="project" value="InterPro"/>
</dbReference>
<organism evidence="3 4">
    <name type="scientific">Nonlabens dokdonensis</name>
    <dbReference type="NCBI Taxonomy" id="328515"/>
    <lineage>
        <taxon>Bacteria</taxon>
        <taxon>Pseudomonadati</taxon>
        <taxon>Bacteroidota</taxon>
        <taxon>Flavobacteriia</taxon>
        <taxon>Flavobacteriales</taxon>
        <taxon>Flavobacteriaceae</taxon>
        <taxon>Nonlabens</taxon>
    </lineage>
</organism>
<keyword evidence="1" id="KW-0665">Pyrimidine biosynthesis</keyword>
<gene>
    <name evidence="3" type="ORF">A9Q93_03835</name>
</gene>
<protein>
    <submittedName>
        <fullName evidence="3">Dihydroorotase</fullName>
    </submittedName>
</protein>
<dbReference type="Proteomes" id="UP000196102">
    <property type="component" value="Unassembled WGS sequence"/>
</dbReference>
<dbReference type="PANTHER" id="PTHR43668">
    <property type="entry name" value="ALLANTOINASE"/>
    <property type="match status" value="1"/>
</dbReference>
<dbReference type="GO" id="GO:0006145">
    <property type="term" value="P:purine nucleobase catabolic process"/>
    <property type="evidence" value="ECO:0007669"/>
    <property type="project" value="TreeGrafter"/>
</dbReference>
<feature type="domain" description="Dihydroorotase catalytic" evidence="2">
    <location>
        <begin position="55"/>
        <end position="236"/>
    </location>
</feature>
<evidence type="ECO:0000313" key="3">
    <source>
        <dbReference type="EMBL" id="OUS18557.1"/>
    </source>
</evidence>
<proteinExistence type="predicted"/>
<dbReference type="GO" id="GO:0004151">
    <property type="term" value="F:dihydroorotase activity"/>
    <property type="evidence" value="ECO:0007669"/>
    <property type="project" value="InterPro"/>
</dbReference>
<comment type="caution">
    <text evidence="3">The sequence shown here is derived from an EMBL/GenBank/DDBJ whole genome shotgun (WGS) entry which is preliminary data.</text>
</comment>